<feature type="region of interest" description="Disordered" evidence="3">
    <location>
        <begin position="321"/>
        <end position="400"/>
    </location>
</feature>
<evidence type="ECO:0000313" key="5">
    <source>
        <dbReference type="Proteomes" id="UP000076400"/>
    </source>
</evidence>
<dbReference type="Gene3D" id="2.150.10.10">
    <property type="entry name" value="Serralysin-like metalloprotease, C-terminal"/>
    <property type="match status" value="4"/>
</dbReference>
<protein>
    <recommendedName>
        <fullName evidence="6">Haemolysin-type calcium binding-related domain-containing protein</fullName>
    </recommendedName>
</protein>
<dbReference type="STRING" id="580166.AUP43_10710"/>
<evidence type="ECO:0000256" key="1">
    <source>
        <dbReference type="ARBA" id="ARBA00004613"/>
    </source>
</evidence>
<dbReference type="Pfam" id="PF00353">
    <property type="entry name" value="HemolysinCabind"/>
    <property type="match status" value="4"/>
</dbReference>
<comment type="subcellular location">
    <subcellularLocation>
        <location evidence="1">Secreted</location>
    </subcellularLocation>
</comment>
<dbReference type="InterPro" id="IPR018511">
    <property type="entry name" value="Hemolysin-typ_Ca-bd_CS"/>
</dbReference>
<dbReference type="PROSITE" id="PS00330">
    <property type="entry name" value="HEMOLYSIN_CALCIUM"/>
    <property type="match status" value="6"/>
</dbReference>
<dbReference type="SUPFAM" id="SSF51120">
    <property type="entry name" value="beta-Roll"/>
    <property type="match status" value="2"/>
</dbReference>
<dbReference type="InterPro" id="IPR011049">
    <property type="entry name" value="Serralysin-like_metalloprot_C"/>
</dbReference>
<organism evidence="4 5">
    <name type="scientific">Oceanibaculum pacificum</name>
    <dbReference type="NCBI Taxonomy" id="580166"/>
    <lineage>
        <taxon>Bacteria</taxon>
        <taxon>Pseudomonadati</taxon>
        <taxon>Pseudomonadota</taxon>
        <taxon>Alphaproteobacteria</taxon>
        <taxon>Rhodospirillales</taxon>
        <taxon>Oceanibaculaceae</taxon>
        <taxon>Oceanibaculum</taxon>
    </lineage>
</organism>
<dbReference type="PANTHER" id="PTHR38340">
    <property type="entry name" value="S-LAYER PROTEIN"/>
    <property type="match status" value="1"/>
</dbReference>
<dbReference type="GO" id="GO:0005576">
    <property type="term" value="C:extracellular region"/>
    <property type="evidence" value="ECO:0007669"/>
    <property type="project" value="UniProtKB-SubCell"/>
</dbReference>
<evidence type="ECO:0000256" key="2">
    <source>
        <dbReference type="ARBA" id="ARBA00022525"/>
    </source>
</evidence>
<dbReference type="RefSeq" id="WP_067557435.1">
    <property type="nucleotide sequence ID" value="NZ_LPXN01000121.1"/>
</dbReference>
<sequence>MTAQIIPFQAVARPAQGWTEQEKAELFRCMEMLSKAGIAYETTFGASDEGEPWLVFENPDTEEVSVHIARIGGEFVAYSAPTDETLRGSDFRDLLHQMMLARRHEAGIASNNVYHLVANAVTGFAIFVATALLANEAEAATLRELIGKLLTVEADADDATISRTGTDLGALLLSQSVAGRAPSDETEQAAEPSEKGAPEKAERQAYHEAVVLPGQTGPAEDDAAARHRAAEQAALDSHAQATGLEVTGTEGDDVLTGGDGDDRLVGGAGNDTLLGGGGDDLLEGGAGDDQLHGGDGDDQLFGGAGDDWLLGDGGDDWLHGEDGADYLDGGAGDDTLDGGAGDDTIQGGAGKDSALGGMGHDSIDGGLGADTLQGGAGNDTLAGGNDGPEDHDLLLGQSGEDSLIGGGGRDTLDGGTGDDTLVGGQGGSLLIGGEGDDTLIHLYEIDNGGKTIMIGGEGKDIFLLYGDRNALIEDFNSREDSLSITEVTLLDFAVNGADIRSLFANPEVAEFILEQGLQSAFDDILSML</sequence>
<gene>
    <name evidence="4" type="ORF">AUP43_10710</name>
</gene>
<comment type="caution">
    <text evidence="4">The sequence shown here is derived from an EMBL/GenBank/DDBJ whole genome shotgun (WGS) entry which is preliminary data.</text>
</comment>
<name>A0A154VZ33_9PROT</name>
<dbReference type="InterPro" id="IPR001343">
    <property type="entry name" value="Hemolysn_Ca-bd"/>
</dbReference>
<feature type="region of interest" description="Disordered" evidence="3">
    <location>
        <begin position="214"/>
        <end position="296"/>
    </location>
</feature>
<keyword evidence="5" id="KW-1185">Reference proteome</keyword>
<dbReference type="AlphaFoldDB" id="A0A154VZ33"/>
<evidence type="ECO:0000256" key="3">
    <source>
        <dbReference type="SAM" id="MobiDB-lite"/>
    </source>
</evidence>
<dbReference type="InterPro" id="IPR050557">
    <property type="entry name" value="RTX_toxin/Mannuronan_C5-epim"/>
</dbReference>
<evidence type="ECO:0000313" key="4">
    <source>
        <dbReference type="EMBL" id="KZD06453.1"/>
    </source>
</evidence>
<evidence type="ECO:0008006" key="6">
    <source>
        <dbReference type="Google" id="ProtNLM"/>
    </source>
</evidence>
<accession>A0A154VZ33</accession>
<proteinExistence type="predicted"/>
<feature type="compositionally biased region" description="Basic and acidic residues" evidence="3">
    <location>
        <begin position="192"/>
        <end position="202"/>
    </location>
</feature>
<dbReference type="PRINTS" id="PR00313">
    <property type="entry name" value="CABNDNGRPT"/>
</dbReference>
<dbReference type="GO" id="GO:0005509">
    <property type="term" value="F:calcium ion binding"/>
    <property type="evidence" value="ECO:0007669"/>
    <property type="project" value="InterPro"/>
</dbReference>
<dbReference type="PANTHER" id="PTHR38340:SF1">
    <property type="entry name" value="S-LAYER PROTEIN"/>
    <property type="match status" value="1"/>
</dbReference>
<feature type="region of interest" description="Disordered" evidence="3">
    <location>
        <begin position="178"/>
        <end position="202"/>
    </location>
</feature>
<feature type="compositionally biased region" description="Gly residues" evidence="3">
    <location>
        <begin position="266"/>
        <end position="287"/>
    </location>
</feature>
<keyword evidence="2" id="KW-0964">Secreted</keyword>
<dbReference type="EMBL" id="LPXN01000121">
    <property type="protein sequence ID" value="KZD06453.1"/>
    <property type="molecule type" value="Genomic_DNA"/>
</dbReference>
<dbReference type="Proteomes" id="UP000076400">
    <property type="component" value="Unassembled WGS sequence"/>
</dbReference>
<reference evidence="4 5" key="1">
    <citation type="submission" date="2015-12" db="EMBL/GenBank/DDBJ databases">
        <title>Genome sequence of Oceanibaculum pacificum MCCC 1A02656.</title>
        <authorList>
            <person name="Lu L."/>
            <person name="Lai Q."/>
            <person name="Shao Z."/>
            <person name="Qian P."/>
        </authorList>
    </citation>
    <scope>NUCLEOTIDE SEQUENCE [LARGE SCALE GENOMIC DNA]</scope>
    <source>
        <strain evidence="4 5">MCCC 1A02656</strain>
    </source>
</reference>